<proteinExistence type="predicted"/>
<evidence type="ECO:0000313" key="7">
    <source>
        <dbReference type="Proteomes" id="UP000054359"/>
    </source>
</evidence>
<evidence type="ECO:0000256" key="1">
    <source>
        <dbReference type="ARBA" id="ARBA00004141"/>
    </source>
</evidence>
<name>A0A087T4K9_STEMI</name>
<keyword evidence="7" id="KW-1185">Reference proteome</keyword>
<reference evidence="6 7" key="1">
    <citation type="submission" date="2013-11" db="EMBL/GenBank/DDBJ databases">
        <title>Genome sequencing of Stegodyphus mimosarum.</title>
        <authorList>
            <person name="Bechsgaard J."/>
        </authorList>
    </citation>
    <scope>NUCLEOTIDE SEQUENCE [LARGE SCALE GENOMIC DNA]</scope>
</reference>
<evidence type="ECO:0000313" key="6">
    <source>
        <dbReference type="EMBL" id="KFM60048.1"/>
    </source>
</evidence>
<protein>
    <submittedName>
        <fullName evidence="6">Synaptic vesicular amine transporter</fullName>
    </submittedName>
</protein>
<sequence length="93" mass="10173">MLLTVVVPIVPDILYKLDYSGDALDIHYLHKFGKVRNCSGHSTEAPHSRQHMVNENSEVGLLFASKAIVQLIMNPIIGPLTNRMGCSAPLFAG</sequence>
<dbReference type="InterPro" id="IPR050930">
    <property type="entry name" value="MFS_Vesicular_Transporter"/>
</dbReference>
<dbReference type="GO" id="GO:0015842">
    <property type="term" value="P:aminergic neurotransmitter loading into synaptic vesicle"/>
    <property type="evidence" value="ECO:0007669"/>
    <property type="project" value="TreeGrafter"/>
</dbReference>
<dbReference type="AlphaFoldDB" id="A0A087T4K9"/>
<organism evidence="6 7">
    <name type="scientific">Stegodyphus mimosarum</name>
    <name type="common">African social velvet spider</name>
    <dbReference type="NCBI Taxonomy" id="407821"/>
    <lineage>
        <taxon>Eukaryota</taxon>
        <taxon>Metazoa</taxon>
        <taxon>Ecdysozoa</taxon>
        <taxon>Arthropoda</taxon>
        <taxon>Chelicerata</taxon>
        <taxon>Arachnida</taxon>
        <taxon>Araneae</taxon>
        <taxon>Araneomorphae</taxon>
        <taxon>Entelegynae</taxon>
        <taxon>Eresoidea</taxon>
        <taxon>Eresidae</taxon>
        <taxon>Stegodyphus</taxon>
    </lineage>
</organism>
<dbReference type="GO" id="GO:0043195">
    <property type="term" value="C:terminal bouton"/>
    <property type="evidence" value="ECO:0007669"/>
    <property type="project" value="TreeGrafter"/>
</dbReference>
<dbReference type="Proteomes" id="UP000054359">
    <property type="component" value="Unassembled WGS sequence"/>
</dbReference>
<comment type="subcellular location">
    <subcellularLocation>
        <location evidence="1">Membrane</location>
        <topology evidence="1">Multi-pass membrane protein</topology>
    </subcellularLocation>
</comment>
<dbReference type="GO" id="GO:0030672">
    <property type="term" value="C:synaptic vesicle membrane"/>
    <property type="evidence" value="ECO:0007669"/>
    <property type="project" value="TreeGrafter"/>
</dbReference>
<keyword evidence="4" id="KW-1133">Transmembrane helix</keyword>
<keyword evidence="3" id="KW-0812">Transmembrane</keyword>
<evidence type="ECO:0000256" key="5">
    <source>
        <dbReference type="ARBA" id="ARBA00023136"/>
    </source>
</evidence>
<evidence type="ECO:0000256" key="3">
    <source>
        <dbReference type="ARBA" id="ARBA00022692"/>
    </source>
</evidence>
<dbReference type="InterPro" id="IPR036259">
    <property type="entry name" value="MFS_trans_sf"/>
</dbReference>
<evidence type="ECO:0000256" key="4">
    <source>
        <dbReference type="ARBA" id="ARBA00022989"/>
    </source>
</evidence>
<dbReference type="EMBL" id="KK113376">
    <property type="protein sequence ID" value="KFM60048.1"/>
    <property type="molecule type" value="Genomic_DNA"/>
</dbReference>
<evidence type="ECO:0000256" key="2">
    <source>
        <dbReference type="ARBA" id="ARBA00022448"/>
    </source>
</evidence>
<dbReference type="STRING" id="407821.A0A087T4K9"/>
<keyword evidence="2" id="KW-0813">Transport</keyword>
<dbReference type="OrthoDB" id="5086884at2759"/>
<dbReference type="PANTHER" id="PTHR23506">
    <property type="entry name" value="GH10249P"/>
    <property type="match status" value="1"/>
</dbReference>
<feature type="non-terminal residue" evidence="6">
    <location>
        <position position="93"/>
    </location>
</feature>
<dbReference type="SUPFAM" id="SSF103473">
    <property type="entry name" value="MFS general substrate transporter"/>
    <property type="match status" value="1"/>
</dbReference>
<accession>A0A087T4K9</accession>
<gene>
    <name evidence="6" type="ORF">X975_01375</name>
</gene>
<keyword evidence="5" id="KW-0472">Membrane</keyword>
<dbReference type="PANTHER" id="PTHR23506:SF23">
    <property type="entry name" value="GH10249P"/>
    <property type="match status" value="1"/>
</dbReference>
<dbReference type="GO" id="GO:0005335">
    <property type="term" value="F:serotonin:sodium:chloride symporter activity"/>
    <property type="evidence" value="ECO:0007669"/>
    <property type="project" value="TreeGrafter"/>
</dbReference>